<accession>A0A917DER3</accession>
<keyword evidence="5" id="KW-1185">Reference proteome</keyword>
<dbReference type="SUPFAM" id="SSF52540">
    <property type="entry name" value="P-loop containing nucleoside triphosphate hydrolases"/>
    <property type="match status" value="1"/>
</dbReference>
<dbReference type="InterPro" id="IPR027417">
    <property type="entry name" value="P-loop_NTPase"/>
</dbReference>
<comment type="caution">
    <text evidence="4">The sequence shown here is derived from an EMBL/GenBank/DDBJ whole genome shotgun (WGS) entry which is preliminary data.</text>
</comment>
<sequence length="252" mass="28380">MLRKIPRVRRDPVANDPRVSDLYVVEYPKSGVTWLCTLLGNLAALESGSKAVVNYTNSIAWVPDIHISRNIGEPLHSWPPQRMIKSHARFQREYTFALYLARHPVAVMKSYYRYAAAFQGAQFEDFGAFLRSEKYGVDTWRDHVRSWLGRRPSHHRILLVRYEDLLDDAAAQLMRISDVFGWNVDADHARIAAQRSSADNMQANEGALGIGGPKFVKQASTASVTEADLAFIHERCAEEMAMLGYDPLASGA</sequence>
<organism evidence="4 5">
    <name type="scientific">Croceicoccus pelagius</name>
    <dbReference type="NCBI Taxonomy" id="1703341"/>
    <lineage>
        <taxon>Bacteria</taxon>
        <taxon>Pseudomonadati</taxon>
        <taxon>Pseudomonadota</taxon>
        <taxon>Alphaproteobacteria</taxon>
        <taxon>Sphingomonadales</taxon>
        <taxon>Erythrobacteraceae</taxon>
        <taxon>Croceicoccus</taxon>
    </lineage>
</organism>
<comment type="similarity">
    <text evidence="1">Belongs to the sulfotransferase 1 family.</text>
</comment>
<evidence type="ECO:0000313" key="4">
    <source>
        <dbReference type="EMBL" id="GGD30935.1"/>
    </source>
</evidence>
<dbReference type="InterPro" id="IPR000863">
    <property type="entry name" value="Sulfotransferase_dom"/>
</dbReference>
<feature type="domain" description="Sulfotransferase" evidence="3">
    <location>
        <begin position="21"/>
        <end position="205"/>
    </location>
</feature>
<keyword evidence="2" id="KW-0808">Transferase</keyword>
<dbReference type="AlphaFoldDB" id="A0A917DER3"/>
<reference evidence="4 5" key="1">
    <citation type="journal article" date="2014" name="Int. J. Syst. Evol. Microbiol.">
        <title>Complete genome sequence of Corynebacterium casei LMG S-19264T (=DSM 44701T), isolated from a smear-ripened cheese.</title>
        <authorList>
            <consortium name="US DOE Joint Genome Institute (JGI-PGF)"/>
            <person name="Walter F."/>
            <person name="Albersmeier A."/>
            <person name="Kalinowski J."/>
            <person name="Ruckert C."/>
        </authorList>
    </citation>
    <scope>NUCLEOTIDE SEQUENCE [LARGE SCALE GENOMIC DNA]</scope>
    <source>
        <strain evidence="4 5">CGMCC 1.15358</strain>
    </source>
</reference>
<dbReference type="Gene3D" id="3.40.50.300">
    <property type="entry name" value="P-loop containing nucleotide triphosphate hydrolases"/>
    <property type="match status" value="1"/>
</dbReference>
<dbReference type="Proteomes" id="UP000598997">
    <property type="component" value="Unassembled WGS sequence"/>
</dbReference>
<evidence type="ECO:0000313" key="5">
    <source>
        <dbReference type="Proteomes" id="UP000598997"/>
    </source>
</evidence>
<protein>
    <recommendedName>
        <fullName evidence="3">Sulfotransferase domain-containing protein</fullName>
    </recommendedName>
</protein>
<dbReference type="RefSeq" id="WP_066765832.1">
    <property type="nucleotide sequence ID" value="NZ_BMIO01000001.1"/>
</dbReference>
<dbReference type="PANTHER" id="PTHR11783">
    <property type="entry name" value="SULFOTRANSFERASE SULT"/>
    <property type="match status" value="1"/>
</dbReference>
<name>A0A917DER3_9SPHN</name>
<dbReference type="EMBL" id="BMIO01000001">
    <property type="protein sequence ID" value="GGD30935.1"/>
    <property type="molecule type" value="Genomic_DNA"/>
</dbReference>
<dbReference type="OrthoDB" id="9804504at2"/>
<gene>
    <name evidence="4" type="ORF">GCM10010989_01330</name>
</gene>
<proteinExistence type="inferred from homology"/>
<dbReference type="GO" id="GO:0008146">
    <property type="term" value="F:sulfotransferase activity"/>
    <property type="evidence" value="ECO:0007669"/>
    <property type="project" value="InterPro"/>
</dbReference>
<dbReference type="Pfam" id="PF00685">
    <property type="entry name" value="Sulfotransfer_1"/>
    <property type="match status" value="1"/>
</dbReference>
<evidence type="ECO:0000256" key="1">
    <source>
        <dbReference type="ARBA" id="ARBA00005771"/>
    </source>
</evidence>
<evidence type="ECO:0000259" key="3">
    <source>
        <dbReference type="Pfam" id="PF00685"/>
    </source>
</evidence>
<evidence type="ECO:0000256" key="2">
    <source>
        <dbReference type="ARBA" id="ARBA00022679"/>
    </source>
</evidence>